<dbReference type="PANTHER" id="PTHR12526">
    <property type="entry name" value="GLYCOSYLTRANSFERASE"/>
    <property type="match status" value="1"/>
</dbReference>
<dbReference type="GO" id="GO:0016757">
    <property type="term" value="F:glycosyltransferase activity"/>
    <property type="evidence" value="ECO:0007669"/>
    <property type="project" value="InterPro"/>
</dbReference>
<proteinExistence type="predicted"/>
<gene>
    <name evidence="2" type="ORF">EDC64_103120</name>
</gene>
<keyword evidence="2" id="KW-0808">Transferase</keyword>
<dbReference type="InterPro" id="IPR001296">
    <property type="entry name" value="Glyco_trans_1"/>
</dbReference>
<accession>A0A4R3M3W4</accession>
<dbReference type="AlphaFoldDB" id="A0A4R3M3W4"/>
<organism evidence="2 3">
    <name type="scientific">Aquabacter spiritensis</name>
    <dbReference type="NCBI Taxonomy" id="933073"/>
    <lineage>
        <taxon>Bacteria</taxon>
        <taxon>Pseudomonadati</taxon>
        <taxon>Pseudomonadota</taxon>
        <taxon>Alphaproteobacteria</taxon>
        <taxon>Hyphomicrobiales</taxon>
        <taxon>Xanthobacteraceae</taxon>
        <taxon>Aquabacter</taxon>
    </lineage>
</organism>
<sequence length="322" mass="35375">MLIVTNYTAFPSRWRAACGTEGETVIARGLAEFHRHARRRDAVFVINGDAHTVMALAFARMAIPGFDRPLVAIDLIFRRPSGLKGRLAHLVKRPLLARADLYINFFADARGVGAVYGIPPERCSYVPFKVNLDIAQVAHVLPTEEFVLCFGRSMRDYDTFFDAMARLPHPAAIADVNPADLAQHGARFTRRLEDLPANVCVLDDDGSSEAQLDMLRRAKLVVIPVRKASFVASGISTALNAMMVGKCVIGTEGPGMTDIFTEEILAVPPEDPAALAAMIDRAWNDDALRRRVSDTGRRCAERLGGEDALVQRLIDRIADTYG</sequence>
<evidence type="ECO:0000313" key="3">
    <source>
        <dbReference type="Proteomes" id="UP000294664"/>
    </source>
</evidence>
<dbReference type="RefSeq" id="WP_165933665.1">
    <property type="nucleotide sequence ID" value="NZ_SMAI01000003.1"/>
</dbReference>
<name>A0A4R3M3W4_9HYPH</name>
<comment type="caution">
    <text evidence="2">The sequence shown here is derived from an EMBL/GenBank/DDBJ whole genome shotgun (WGS) entry which is preliminary data.</text>
</comment>
<dbReference type="Pfam" id="PF00534">
    <property type="entry name" value="Glycos_transf_1"/>
    <property type="match status" value="1"/>
</dbReference>
<evidence type="ECO:0000259" key="1">
    <source>
        <dbReference type="Pfam" id="PF00534"/>
    </source>
</evidence>
<protein>
    <submittedName>
        <fullName evidence="2">Glycosyl transferase family 1</fullName>
    </submittedName>
</protein>
<reference evidence="2 3" key="1">
    <citation type="submission" date="2019-03" db="EMBL/GenBank/DDBJ databases">
        <title>Genomic Encyclopedia of Type Strains, Phase IV (KMG-IV): sequencing the most valuable type-strain genomes for metagenomic binning, comparative biology and taxonomic classification.</title>
        <authorList>
            <person name="Goeker M."/>
        </authorList>
    </citation>
    <scope>NUCLEOTIDE SEQUENCE [LARGE SCALE GENOMIC DNA]</scope>
    <source>
        <strain evidence="2 3">DSM 9035</strain>
    </source>
</reference>
<dbReference type="Proteomes" id="UP000294664">
    <property type="component" value="Unassembled WGS sequence"/>
</dbReference>
<dbReference type="Gene3D" id="3.40.50.2000">
    <property type="entry name" value="Glycogen Phosphorylase B"/>
    <property type="match status" value="1"/>
</dbReference>
<feature type="domain" description="Glycosyl transferase family 1" evidence="1">
    <location>
        <begin position="196"/>
        <end position="297"/>
    </location>
</feature>
<evidence type="ECO:0000313" key="2">
    <source>
        <dbReference type="EMBL" id="TCT06017.1"/>
    </source>
</evidence>
<dbReference type="EMBL" id="SMAI01000003">
    <property type="protein sequence ID" value="TCT06017.1"/>
    <property type="molecule type" value="Genomic_DNA"/>
</dbReference>
<keyword evidence="3" id="KW-1185">Reference proteome</keyword>
<dbReference type="SUPFAM" id="SSF53756">
    <property type="entry name" value="UDP-Glycosyltransferase/glycogen phosphorylase"/>
    <property type="match status" value="1"/>
</dbReference>
<dbReference type="PANTHER" id="PTHR12526:SF590">
    <property type="entry name" value="ALPHA-MALTOSE-1-PHOSPHATE SYNTHASE"/>
    <property type="match status" value="1"/>
</dbReference>